<feature type="binding site" description="axial binding residue" evidence="7">
    <location>
        <position position="171"/>
    </location>
    <ligand>
        <name>heme</name>
        <dbReference type="ChEBI" id="CHEBI:30413"/>
    </ligand>
    <ligandPart>
        <name>Fe</name>
        <dbReference type="ChEBI" id="CHEBI:18248"/>
    </ligandPart>
</feature>
<evidence type="ECO:0000256" key="1">
    <source>
        <dbReference type="ARBA" id="ARBA00010617"/>
    </source>
</evidence>
<dbReference type="SUPFAM" id="SSF48264">
    <property type="entry name" value="Cytochrome P450"/>
    <property type="match status" value="1"/>
</dbReference>
<evidence type="ECO:0000313" key="10">
    <source>
        <dbReference type="EMBL" id="RCV23487.1"/>
    </source>
</evidence>
<dbReference type="GO" id="GO:0005506">
    <property type="term" value="F:iron ion binding"/>
    <property type="evidence" value="ECO:0007669"/>
    <property type="project" value="InterPro"/>
</dbReference>
<organism evidence="10">
    <name type="scientific">Setaria italica</name>
    <name type="common">Foxtail millet</name>
    <name type="synonym">Panicum italicum</name>
    <dbReference type="NCBI Taxonomy" id="4555"/>
    <lineage>
        <taxon>Eukaryota</taxon>
        <taxon>Viridiplantae</taxon>
        <taxon>Streptophyta</taxon>
        <taxon>Embryophyta</taxon>
        <taxon>Tracheophyta</taxon>
        <taxon>Spermatophyta</taxon>
        <taxon>Magnoliopsida</taxon>
        <taxon>Liliopsida</taxon>
        <taxon>Poales</taxon>
        <taxon>Poaceae</taxon>
        <taxon>PACMAD clade</taxon>
        <taxon>Panicoideae</taxon>
        <taxon>Panicodae</taxon>
        <taxon>Paniceae</taxon>
        <taxon>Cenchrinae</taxon>
        <taxon>Setaria</taxon>
    </lineage>
</organism>
<keyword evidence="4 8" id="KW-0560">Oxidoreductase</keyword>
<evidence type="ECO:0000256" key="3">
    <source>
        <dbReference type="ARBA" id="ARBA00022723"/>
    </source>
</evidence>
<dbReference type="InterPro" id="IPR052306">
    <property type="entry name" value="CYP450_71D"/>
</dbReference>
<gene>
    <name evidence="10" type="ORF">SETIT_5G010000v2</name>
</gene>
<evidence type="ECO:0008006" key="11">
    <source>
        <dbReference type="Google" id="ProtNLM"/>
    </source>
</evidence>
<dbReference type="GO" id="GO:0020037">
    <property type="term" value="F:heme binding"/>
    <property type="evidence" value="ECO:0007669"/>
    <property type="project" value="InterPro"/>
</dbReference>
<evidence type="ECO:0000256" key="2">
    <source>
        <dbReference type="ARBA" id="ARBA00022617"/>
    </source>
</evidence>
<dbReference type="InterPro" id="IPR017972">
    <property type="entry name" value="Cyt_P450_CS"/>
</dbReference>
<dbReference type="PANTHER" id="PTHR47953:SF5">
    <property type="entry name" value="CYTOCHROME P450 71AV8-LIKE"/>
    <property type="match status" value="1"/>
</dbReference>
<proteinExistence type="inferred from homology"/>
<evidence type="ECO:0000256" key="8">
    <source>
        <dbReference type="RuleBase" id="RU000461"/>
    </source>
</evidence>
<feature type="region of interest" description="Disordered" evidence="9">
    <location>
        <begin position="21"/>
        <end position="92"/>
    </location>
</feature>
<dbReference type="Pfam" id="PF00067">
    <property type="entry name" value="p450"/>
    <property type="match status" value="1"/>
</dbReference>
<comment type="similarity">
    <text evidence="1 8">Belongs to the cytochrome P450 family.</text>
</comment>
<dbReference type="InterPro" id="IPR002401">
    <property type="entry name" value="Cyt_P450_E_grp-I"/>
</dbReference>
<evidence type="ECO:0000256" key="5">
    <source>
        <dbReference type="ARBA" id="ARBA00023004"/>
    </source>
</evidence>
<keyword evidence="6 8" id="KW-0503">Monooxygenase</keyword>
<dbReference type="Gene3D" id="1.10.630.10">
    <property type="entry name" value="Cytochrome P450"/>
    <property type="match status" value="1"/>
</dbReference>
<name>A0A368QZW3_SETIT</name>
<dbReference type="InterPro" id="IPR036396">
    <property type="entry name" value="Cyt_P450_sf"/>
</dbReference>
<keyword evidence="2 7" id="KW-0349">Heme</keyword>
<dbReference type="OrthoDB" id="1055148at2759"/>
<protein>
    <recommendedName>
        <fullName evidence="11">Cytochrome P450 71A1</fullName>
    </recommendedName>
</protein>
<accession>A0A368QZW3</accession>
<dbReference type="InterPro" id="IPR001128">
    <property type="entry name" value="Cyt_P450"/>
</dbReference>
<reference evidence="10" key="1">
    <citation type="journal article" date="2012" name="Nat. Biotechnol.">
        <title>Reference genome sequence of the model plant Setaria.</title>
        <authorList>
            <person name="Bennetzen J.L."/>
            <person name="Schmutz J."/>
            <person name="Wang H."/>
            <person name="Percifield R."/>
            <person name="Hawkins J."/>
            <person name="Pontaroli A.C."/>
            <person name="Estep M."/>
            <person name="Feng L."/>
            <person name="Vaughn J.N."/>
            <person name="Grimwood J."/>
            <person name="Jenkins J."/>
            <person name="Barry K."/>
            <person name="Lindquist E."/>
            <person name="Hellsten U."/>
            <person name="Deshpande S."/>
            <person name="Wang X."/>
            <person name="Wu X."/>
            <person name="Mitros T."/>
            <person name="Triplett J."/>
            <person name="Yang X."/>
            <person name="Ye C.Y."/>
            <person name="Mauro-Herrera M."/>
            <person name="Wang L."/>
            <person name="Li P."/>
            <person name="Sharma M."/>
            <person name="Sharma R."/>
            <person name="Ronald P.C."/>
            <person name="Panaud O."/>
            <person name="Kellogg E.A."/>
            <person name="Brutnell T.P."/>
            <person name="Doust A.N."/>
            <person name="Tuskan G.A."/>
            <person name="Rokhsar D."/>
            <person name="Devos K.M."/>
        </authorList>
    </citation>
    <scope>NUCLEOTIDE SEQUENCE [LARGE SCALE GENOMIC DNA]</scope>
    <source>
        <strain evidence="10">Yugu1</strain>
    </source>
</reference>
<feature type="compositionally biased region" description="Basic residues" evidence="9">
    <location>
        <begin position="59"/>
        <end position="74"/>
    </location>
</feature>
<dbReference type="PROSITE" id="PS00086">
    <property type="entry name" value="CYTOCHROME_P450"/>
    <property type="match status" value="1"/>
</dbReference>
<keyword evidence="3 7" id="KW-0479">Metal-binding</keyword>
<keyword evidence="5 7" id="KW-0408">Iron</keyword>
<dbReference type="GO" id="GO:0016705">
    <property type="term" value="F:oxidoreductase activity, acting on paired donors, with incorporation or reduction of molecular oxygen"/>
    <property type="evidence" value="ECO:0007669"/>
    <property type="project" value="InterPro"/>
</dbReference>
<evidence type="ECO:0000256" key="9">
    <source>
        <dbReference type="SAM" id="MobiDB-lite"/>
    </source>
</evidence>
<evidence type="ECO:0000256" key="6">
    <source>
        <dbReference type="ARBA" id="ARBA00023033"/>
    </source>
</evidence>
<dbReference type="GO" id="GO:0004497">
    <property type="term" value="F:monooxygenase activity"/>
    <property type="evidence" value="ECO:0007669"/>
    <property type="project" value="UniProtKB-KW"/>
</dbReference>
<dbReference type="EMBL" id="CM003532">
    <property type="protein sequence ID" value="RCV23487.1"/>
    <property type="molecule type" value="Genomic_DNA"/>
</dbReference>
<comment type="cofactor">
    <cofactor evidence="7">
        <name>heme</name>
        <dbReference type="ChEBI" id="CHEBI:30413"/>
    </cofactor>
</comment>
<evidence type="ECO:0000256" key="7">
    <source>
        <dbReference type="PIRSR" id="PIRSR602401-1"/>
    </source>
</evidence>
<dbReference type="PANTHER" id="PTHR47953">
    <property type="entry name" value="OS08G0105600 PROTEIN"/>
    <property type="match status" value="1"/>
</dbReference>
<sequence>MIIIYDSFVAEEVLGAVDEGAAVGGPDEETVGGGVGDVDDGEQRAPGRKGAAGEDAPARRGRMLRRGASMRRYPRTGMEARTTHRRWGGASPEFSAASSACWRPRDDSGAYWSHHIPAGTRVVINAWAIGRDPATWEDAEEFLPERFSGSAVDFRGQHFELVPFGAGRRGCPGLGLAEASIEMALTSLLYHFDWEAAGGTTGPSSLDMTEMNGISVHIKSGLQLVAKPWIP</sequence>
<evidence type="ECO:0000256" key="4">
    <source>
        <dbReference type="ARBA" id="ARBA00023002"/>
    </source>
</evidence>
<reference evidence="10" key="2">
    <citation type="submission" date="2015-07" db="EMBL/GenBank/DDBJ databases">
        <authorList>
            <person name="Noorani M."/>
        </authorList>
    </citation>
    <scope>NUCLEOTIDE SEQUENCE</scope>
    <source>
        <strain evidence="10">Yugu1</strain>
    </source>
</reference>
<dbReference type="AlphaFoldDB" id="A0A368QZW3"/>
<dbReference type="PRINTS" id="PR00463">
    <property type="entry name" value="EP450I"/>
</dbReference>